<evidence type="ECO:0000313" key="2">
    <source>
        <dbReference type="EMBL" id="EFG26372.1"/>
    </source>
</evidence>
<name>W5IHA7_SCAIO</name>
<comment type="caution">
    <text evidence="2">The sequence shown here is derived from an EMBL/GenBank/DDBJ whole genome shotgun (WGS) entry which is preliminary data.</text>
</comment>
<dbReference type="GO" id="GO:0005829">
    <property type="term" value="C:cytosol"/>
    <property type="evidence" value="ECO:0007669"/>
    <property type="project" value="TreeGrafter"/>
</dbReference>
<dbReference type="NCBIfam" id="TIGR00730">
    <property type="entry name" value="Rossman fold protein, TIGR00730 family"/>
    <property type="match status" value="1"/>
</dbReference>
<dbReference type="InterPro" id="IPR005269">
    <property type="entry name" value="LOG"/>
</dbReference>
<organism evidence="2 3">
    <name type="scientific">Scardovia inopinata F0304</name>
    <dbReference type="NCBI Taxonomy" id="641146"/>
    <lineage>
        <taxon>Bacteria</taxon>
        <taxon>Bacillati</taxon>
        <taxon>Actinomycetota</taxon>
        <taxon>Actinomycetes</taxon>
        <taxon>Bifidobacteriales</taxon>
        <taxon>Bifidobacteriaceae</taxon>
        <taxon>Scardovia</taxon>
    </lineage>
</organism>
<accession>W5IHA7</accession>
<keyword evidence="1" id="KW-0203">Cytokinin biosynthesis</keyword>
<dbReference type="SUPFAM" id="SSF102405">
    <property type="entry name" value="MCP/YpsA-like"/>
    <property type="match status" value="1"/>
</dbReference>
<proteinExistence type="inferred from homology"/>
<comment type="catalytic activity">
    <reaction evidence="1">
        <text>N(6)-(dimethylallyl)adenosine 5'-phosphate + H2O = N(6)-dimethylallyladenine + D-ribose 5-phosphate</text>
        <dbReference type="Rhea" id="RHEA:48560"/>
        <dbReference type="ChEBI" id="CHEBI:15377"/>
        <dbReference type="ChEBI" id="CHEBI:17660"/>
        <dbReference type="ChEBI" id="CHEBI:57526"/>
        <dbReference type="ChEBI" id="CHEBI:78346"/>
        <dbReference type="EC" id="3.2.2.n1"/>
    </reaction>
</comment>
<dbReference type="eggNOG" id="COG1611">
    <property type="taxonomic scope" value="Bacteria"/>
</dbReference>
<dbReference type="EC" id="3.2.2.n1" evidence="1"/>
<comment type="catalytic activity">
    <reaction evidence="1">
        <text>9-ribosyl-trans-zeatin 5'-phosphate + H2O = trans-zeatin + D-ribose 5-phosphate</text>
        <dbReference type="Rhea" id="RHEA:48564"/>
        <dbReference type="ChEBI" id="CHEBI:15377"/>
        <dbReference type="ChEBI" id="CHEBI:16522"/>
        <dbReference type="ChEBI" id="CHEBI:78346"/>
        <dbReference type="ChEBI" id="CHEBI:87947"/>
        <dbReference type="EC" id="3.2.2.n1"/>
    </reaction>
</comment>
<comment type="similarity">
    <text evidence="1">Belongs to the LOG family.</text>
</comment>
<dbReference type="Proteomes" id="UP000005777">
    <property type="component" value="Unassembled WGS sequence"/>
</dbReference>
<dbReference type="GO" id="GO:0102682">
    <property type="term" value="F:cytokinin riboside 5'-monophosphate phosphoribohydrolase activity"/>
    <property type="evidence" value="ECO:0007669"/>
    <property type="project" value="RHEA"/>
</dbReference>
<dbReference type="AlphaFoldDB" id="W5IHA7"/>
<protein>
    <recommendedName>
        <fullName evidence="1">Cytokinin riboside 5'-monophosphate phosphoribohydrolase</fullName>
        <ecNumber evidence="1">3.2.2.n1</ecNumber>
    </recommendedName>
</protein>
<reference evidence="2 3" key="1">
    <citation type="submission" date="2012-01" db="EMBL/GenBank/DDBJ databases">
        <title>The Genome Sequence of Scardovia inopinata F0304.</title>
        <authorList>
            <consortium name="The Broad Institute Genome Sequencing Platform"/>
            <person name="Earl A."/>
            <person name="Ward D."/>
            <person name="Feldgarden M."/>
            <person name="Gevers D."/>
            <person name="Izard J."/>
            <person name="Baranova O.V."/>
            <person name="Blanton J.M."/>
            <person name="Tanner A.C."/>
            <person name="Dewhirst F.E."/>
            <person name="Young S.K."/>
            <person name="Zeng Q."/>
            <person name="Gargeya S."/>
            <person name="Fitzgerald M."/>
            <person name="Haas B."/>
            <person name="Abouelleil A."/>
            <person name="Alvarado L."/>
            <person name="Arachchi H.M."/>
            <person name="Berlin A."/>
            <person name="Chapman S.B."/>
            <person name="Gearin G."/>
            <person name="Goldberg J."/>
            <person name="Griggs A."/>
            <person name="Gujja S."/>
            <person name="Hansen M."/>
            <person name="Heiman D."/>
            <person name="Howarth C."/>
            <person name="Larimer J."/>
            <person name="Lui A."/>
            <person name="MacDonald P.J."/>
            <person name="McCowen C."/>
            <person name="Montmayeur A."/>
            <person name="Murphy C."/>
            <person name="Neiman D."/>
            <person name="Pearson M."/>
            <person name="Priest M."/>
            <person name="Roberts A."/>
            <person name="Saif S."/>
            <person name="Shea T."/>
            <person name="Sisk P."/>
            <person name="Stolte C."/>
            <person name="Sykes S."/>
            <person name="Wortman J."/>
            <person name="Nusbaum C."/>
            <person name="Birren B."/>
        </authorList>
    </citation>
    <scope>NUCLEOTIDE SEQUENCE [LARGE SCALE GENOMIC DNA]</scope>
    <source>
        <strain evidence="2 3">F0304</strain>
    </source>
</reference>
<evidence type="ECO:0000313" key="3">
    <source>
        <dbReference type="Proteomes" id="UP000005777"/>
    </source>
</evidence>
<dbReference type="InterPro" id="IPR052341">
    <property type="entry name" value="LOG_family_nucleotidases"/>
</dbReference>
<keyword evidence="3" id="KW-1185">Reference proteome</keyword>
<dbReference type="PANTHER" id="PTHR43393">
    <property type="entry name" value="CYTOKININ RIBOSIDE 5'-MONOPHOSPHATE PHOSPHORIBOHYDROLASE"/>
    <property type="match status" value="1"/>
</dbReference>
<dbReference type="InterPro" id="IPR031100">
    <property type="entry name" value="LOG_fam"/>
</dbReference>
<gene>
    <name evidence="2" type="ORF">HMPREF9020_01457</name>
</gene>
<dbReference type="PANTHER" id="PTHR43393:SF2">
    <property type="entry name" value="CYTOKININ RIBOSIDE 5'-MONOPHOSPHATE PHOSPHORIBOHYDROLASE"/>
    <property type="match status" value="1"/>
</dbReference>
<dbReference type="HOGENOM" id="CLU_058336_0_4_11"/>
<evidence type="ECO:0000256" key="1">
    <source>
        <dbReference type="RuleBase" id="RU363015"/>
    </source>
</evidence>
<dbReference type="Pfam" id="PF03641">
    <property type="entry name" value="Lysine_decarbox"/>
    <property type="match status" value="1"/>
</dbReference>
<sequence length="220" mass="23937">MTEADFSGIHSGNSEEWIETVAQEFRDGFKVLSDIGPAISIFGSARLGKGSPYYKAAQDMASLAAARGKAVITGGGPGIMEAANKGAHLAGGRSVGLGITLPREQGINKYVDTSIIFKHFFVRKIMFLQHSQGIIICPGGFGTFDEMFETLTMIQTRKAPRIPIVLYQGNYWHDLFDWLDTTVLNNGMISPLDPGIVNFTDDVEEAVDIVSPPHTFTSLH</sequence>
<dbReference type="Gene3D" id="3.40.50.450">
    <property type="match status" value="1"/>
</dbReference>
<keyword evidence="1" id="KW-0378">Hydrolase</keyword>
<dbReference type="GO" id="GO:0009691">
    <property type="term" value="P:cytokinin biosynthetic process"/>
    <property type="evidence" value="ECO:0007669"/>
    <property type="project" value="UniProtKB-UniRule"/>
</dbReference>
<dbReference type="RefSeq" id="WP_006293849.1">
    <property type="nucleotide sequence ID" value="NZ_GG770226.1"/>
</dbReference>
<dbReference type="EMBL" id="ADCX01000013">
    <property type="protein sequence ID" value="EFG26372.1"/>
    <property type="molecule type" value="Genomic_DNA"/>
</dbReference>